<reference evidence="2" key="1">
    <citation type="submission" date="2025-08" db="UniProtKB">
        <authorList>
            <consortium name="Ensembl"/>
        </authorList>
    </citation>
    <scope>IDENTIFICATION</scope>
</reference>
<dbReference type="Proteomes" id="UP000261540">
    <property type="component" value="Unplaced"/>
</dbReference>
<keyword evidence="1" id="KW-0472">Membrane</keyword>
<sequence length="83" mass="8959">RVGSPWEADRPAICCCLSSRAAAIPPWQQQPFHPLGQTKKGMLGGILTALLTAVGLSGFCSWSSVRNCIWLTISKLPYVSINT</sequence>
<evidence type="ECO:0000256" key="1">
    <source>
        <dbReference type="SAM" id="Phobius"/>
    </source>
</evidence>
<organism evidence="2 3">
    <name type="scientific">Paramormyrops kingsleyae</name>
    <dbReference type="NCBI Taxonomy" id="1676925"/>
    <lineage>
        <taxon>Eukaryota</taxon>
        <taxon>Metazoa</taxon>
        <taxon>Chordata</taxon>
        <taxon>Craniata</taxon>
        <taxon>Vertebrata</taxon>
        <taxon>Euteleostomi</taxon>
        <taxon>Actinopterygii</taxon>
        <taxon>Neopterygii</taxon>
        <taxon>Teleostei</taxon>
        <taxon>Osteoglossocephala</taxon>
        <taxon>Osteoglossomorpha</taxon>
        <taxon>Osteoglossiformes</taxon>
        <taxon>Mormyridae</taxon>
        <taxon>Paramormyrops</taxon>
    </lineage>
</organism>
<dbReference type="Ensembl" id="ENSPKIT00000013850.1">
    <property type="protein sequence ID" value="ENSPKIP00000032967.1"/>
    <property type="gene ID" value="ENSPKIG00000012860.1"/>
</dbReference>
<reference evidence="2" key="2">
    <citation type="submission" date="2025-09" db="UniProtKB">
        <authorList>
            <consortium name="Ensembl"/>
        </authorList>
    </citation>
    <scope>IDENTIFICATION</scope>
</reference>
<protein>
    <submittedName>
        <fullName evidence="2">Uncharacterized protein</fullName>
    </submittedName>
</protein>
<keyword evidence="1" id="KW-1133">Transmembrane helix</keyword>
<accession>A0A3B3SQK0</accession>
<keyword evidence="3" id="KW-1185">Reference proteome</keyword>
<name>A0A3B3SQK0_9TELE</name>
<dbReference type="AlphaFoldDB" id="A0A3B3SQK0"/>
<keyword evidence="1" id="KW-0812">Transmembrane</keyword>
<proteinExistence type="predicted"/>
<feature type="transmembrane region" description="Helical" evidence="1">
    <location>
        <begin position="42"/>
        <end position="65"/>
    </location>
</feature>
<evidence type="ECO:0000313" key="3">
    <source>
        <dbReference type="Proteomes" id="UP000261540"/>
    </source>
</evidence>
<evidence type="ECO:0000313" key="2">
    <source>
        <dbReference type="Ensembl" id="ENSPKIP00000032967.1"/>
    </source>
</evidence>